<reference evidence="2 3" key="1">
    <citation type="journal article" date="2006" name="Int. J. Syst. Evol. Microbiol.">
        <title>Costertonia aggregata gen. nov., sp. nov., a mesophilic marine bacterium of the family Flavobacteriaceae, isolated from a mature biofilm.</title>
        <authorList>
            <person name="Kwon K.K."/>
            <person name="Lee Y.K."/>
            <person name="Lee H.K."/>
        </authorList>
    </citation>
    <scope>NUCLEOTIDE SEQUENCE [LARGE SCALE GENOMIC DNA]</scope>
    <source>
        <strain evidence="2 3">KCCM 42265</strain>
    </source>
</reference>
<dbReference type="KEGG" id="cagg:HYG79_02625"/>
<dbReference type="SUPFAM" id="SSF100950">
    <property type="entry name" value="NagB/RpiA/CoA transferase-like"/>
    <property type="match status" value="1"/>
</dbReference>
<dbReference type="Pfam" id="PF02589">
    <property type="entry name" value="LUD_dom"/>
    <property type="match status" value="1"/>
</dbReference>
<dbReference type="Gene3D" id="3.40.50.10420">
    <property type="entry name" value="NagB/RpiA/CoA transferase-like"/>
    <property type="match status" value="1"/>
</dbReference>
<dbReference type="Proteomes" id="UP000509302">
    <property type="component" value="Chromosome"/>
</dbReference>
<name>A0A7H9ALE8_9FLAO</name>
<dbReference type="RefSeq" id="WP_179240617.1">
    <property type="nucleotide sequence ID" value="NZ_CP058595.1"/>
</dbReference>
<protein>
    <submittedName>
        <fullName evidence="2">LUD domain-containing protein</fullName>
    </submittedName>
</protein>
<gene>
    <name evidence="2" type="ORF">HYG79_02625</name>
</gene>
<keyword evidence="3" id="KW-1185">Reference proteome</keyword>
<dbReference type="EMBL" id="CP058595">
    <property type="protein sequence ID" value="QLG44282.1"/>
    <property type="molecule type" value="Genomic_DNA"/>
</dbReference>
<evidence type="ECO:0000259" key="1">
    <source>
        <dbReference type="Pfam" id="PF02589"/>
    </source>
</evidence>
<proteinExistence type="predicted"/>
<accession>A0A7H9ALE8</accession>
<organism evidence="2 3">
    <name type="scientific">Costertonia aggregata</name>
    <dbReference type="NCBI Taxonomy" id="343403"/>
    <lineage>
        <taxon>Bacteria</taxon>
        <taxon>Pseudomonadati</taxon>
        <taxon>Bacteroidota</taxon>
        <taxon>Flavobacteriia</taxon>
        <taxon>Flavobacteriales</taxon>
        <taxon>Flavobacteriaceae</taxon>
        <taxon>Costertonia</taxon>
    </lineage>
</organism>
<dbReference type="InterPro" id="IPR037171">
    <property type="entry name" value="NagB/RpiA_transferase-like"/>
</dbReference>
<dbReference type="InterPro" id="IPR024185">
    <property type="entry name" value="FTHF_cligase-like_sf"/>
</dbReference>
<dbReference type="AlphaFoldDB" id="A0A7H9ALE8"/>
<evidence type="ECO:0000313" key="3">
    <source>
        <dbReference type="Proteomes" id="UP000509302"/>
    </source>
</evidence>
<sequence length="203" mass="23095">MGLFDKLFGGGKKKVSKETAETRGVHMPDLNIPVDEKFTIHFKKNGGKFIYCDSSKEITHALKNIVEENGWQNHPFYTLNPRLEEKFSKNNVSFTNESRKSDVFFTTCEHLIAQNGSILVCSNQLKEKKLNELPDNVIVFATTSQLVESIGEGLKIIKKKYKNSIPANITTLKHFQQTDENKDDFLSYGSSSKNLYLLLLEDL</sequence>
<evidence type="ECO:0000313" key="2">
    <source>
        <dbReference type="EMBL" id="QLG44282.1"/>
    </source>
</evidence>
<feature type="domain" description="LUD" evidence="1">
    <location>
        <begin position="88"/>
        <end position="177"/>
    </location>
</feature>
<dbReference type="InterPro" id="IPR003741">
    <property type="entry name" value="LUD_dom"/>
</dbReference>